<dbReference type="Proteomes" id="UP000594638">
    <property type="component" value="Unassembled WGS sequence"/>
</dbReference>
<sequence>MLATKVQAESQIDNSAPFEMSVENALKVLSIAGGALFDDILRAKKSILATCKDDQEAIAGVLISNMFSSFLLLI</sequence>
<dbReference type="EMBL" id="CACTIH010007259">
    <property type="protein sequence ID" value="CAA3006295.1"/>
    <property type="molecule type" value="Genomic_DNA"/>
</dbReference>
<dbReference type="PANTHER" id="PTHR33372">
    <property type="match status" value="1"/>
</dbReference>
<protein>
    <submittedName>
        <fullName evidence="1">CHAPERONE-LIKE PROTEIN OF POR1, chloroplastic</fullName>
    </submittedName>
</protein>
<evidence type="ECO:0000313" key="1">
    <source>
        <dbReference type="EMBL" id="CAA3006295.1"/>
    </source>
</evidence>
<proteinExistence type="predicted"/>
<comment type="caution">
    <text evidence="1">The sequence shown here is derived from an EMBL/GenBank/DDBJ whole genome shotgun (WGS) entry which is preliminary data.</text>
</comment>
<dbReference type="InterPro" id="IPR021788">
    <property type="entry name" value="CPP1-like"/>
</dbReference>
<evidence type="ECO:0000313" key="2">
    <source>
        <dbReference type="Proteomes" id="UP000594638"/>
    </source>
</evidence>
<dbReference type="GO" id="GO:0031969">
    <property type="term" value="C:chloroplast membrane"/>
    <property type="evidence" value="ECO:0007669"/>
    <property type="project" value="TreeGrafter"/>
</dbReference>
<dbReference type="Gramene" id="OE9A108059T1">
    <property type="protein sequence ID" value="OE9A108059C1"/>
    <property type="gene ID" value="OE9A108059"/>
</dbReference>
<dbReference type="OrthoDB" id="513574at2759"/>
<keyword evidence="2" id="KW-1185">Reference proteome</keyword>
<dbReference type="AlphaFoldDB" id="A0A8S0TKG7"/>
<dbReference type="PANTHER" id="PTHR33372:SF10">
    <property type="entry name" value="OS03G0137300 PROTEIN"/>
    <property type="match status" value="1"/>
</dbReference>
<accession>A0A8S0TKG7</accession>
<name>A0A8S0TKG7_OLEEU</name>
<reference evidence="1 2" key="1">
    <citation type="submission" date="2019-12" db="EMBL/GenBank/DDBJ databases">
        <authorList>
            <person name="Alioto T."/>
            <person name="Alioto T."/>
            <person name="Gomez Garrido J."/>
        </authorList>
    </citation>
    <scope>NUCLEOTIDE SEQUENCE [LARGE SCALE GENOMIC DNA]</scope>
</reference>
<organism evidence="1 2">
    <name type="scientific">Olea europaea subsp. europaea</name>
    <dbReference type="NCBI Taxonomy" id="158383"/>
    <lineage>
        <taxon>Eukaryota</taxon>
        <taxon>Viridiplantae</taxon>
        <taxon>Streptophyta</taxon>
        <taxon>Embryophyta</taxon>
        <taxon>Tracheophyta</taxon>
        <taxon>Spermatophyta</taxon>
        <taxon>Magnoliopsida</taxon>
        <taxon>eudicotyledons</taxon>
        <taxon>Gunneridae</taxon>
        <taxon>Pentapetalae</taxon>
        <taxon>asterids</taxon>
        <taxon>lamiids</taxon>
        <taxon>Lamiales</taxon>
        <taxon>Oleaceae</taxon>
        <taxon>Oleeae</taxon>
        <taxon>Olea</taxon>
    </lineage>
</organism>
<gene>
    <name evidence="1" type="ORF">OLEA9_A108059</name>
</gene>